<dbReference type="PANTHER" id="PTHR15367">
    <property type="entry name" value="DNA-DIRECTED RNA POLYMERASE III"/>
    <property type="match status" value="1"/>
</dbReference>
<accession>A0A6A5BJQ8</accession>
<dbReference type="GeneID" id="68109906"/>
<evidence type="ECO:0000256" key="4">
    <source>
        <dbReference type="SAM" id="MobiDB-lite"/>
    </source>
</evidence>
<feature type="compositionally biased region" description="Acidic residues" evidence="4">
    <location>
        <begin position="222"/>
        <end position="244"/>
    </location>
</feature>
<dbReference type="GO" id="GO:0006383">
    <property type="term" value="P:transcription by RNA polymerase III"/>
    <property type="evidence" value="ECO:0007669"/>
    <property type="project" value="InterPro"/>
</dbReference>
<evidence type="ECO:0000256" key="1">
    <source>
        <dbReference type="ARBA" id="ARBA00004123"/>
    </source>
</evidence>
<keyword evidence="3" id="KW-0539">Nucleus</keyword>
<name>A0A6A5BJQ8_NAEFO</name>
<dbReference type="VEuPathDB" id="AmoebaDB:NF0061540"/>
<comment type="similarity">
    <text evidence="2">Belongs to the eukaryotic RPC7 RNA polymerase subunit family.</text>
</comment>
<feature type="region of interest" description="Disordered" evidence="4">
    <location>
        <begin position="1"/>
        <end position="65"/>
    </location>
</feature>
<dbReference type="RefSeq" id="XP_044562886.1">
    <property type="nucleotide sequence ID" value="XM_044705909.1"/>
</dbReference>
<dbReference type="AlphaFoldDB" id="A0A6A5BJQ8"/>
<evidence type="ECO:0000313" key="5">
    <source>
        <dbReference type="EMBL" id="KAF0978173.1"/>
    </source>
</evidence>
<comment type="caution">
    <text evidence="5">The sequence shown here is derived from an EMBL/GenBank/DDBJ whole genome shotgun (WGS) entry which is preliminary data.</text>
</comment>
<feature type="compositionally biased region" description="Polar residues" evidence="4">
    <location>
        <begin position="9"/>
        <end position="22"/>
    </location>
</feature>
<evidence type="ECO:0008006" key="7">
    <source>
        <dbReference type="Google" id="ProtNLM"/>
    </source>
</evidence>
<dbReference type="OrthoDB" id="10444254at2759"/>
<dbReference type="EMBL" id="VFQX01000030">
    <property type="protein sequence ID" value="KAF0978173.1"/>
    <property type="molecule type" value="Genomic_DNA"/>
</dbReference>
<evidence type="ECO:0000256" key="3">
    <source>
        <dbReference type="ARBA" id="ARBA00023242"/>
    </source>
</evidence>
<dbReference type="VEuPathDB" id="AmoebaDB:FDP41_002688"/>
<dbReference type="OMA" id="YDAFENF"/>
<dbReference type="Proteomes" id="UP000444721">
    <property type="component" value="Unassembled WGS sequence"/>
</dbReference>
<feature type="compositionally biased region" description="Low complexity" evidence="4">
    <location>
        <begin position="30"/>
        <end position="57"/>
    </location>
</feature>
<feature type="region of interest" description="Disordered" evidence="4">
    <location>
        <begin position="185"/>
        <end position="244"/>
    </location>
</feature>
<dbReference type="PANTHER" id="PTHR15367:SF2">
    <property type="entry name" value="DNA-DIRECTED RNA POLYMERASE III SUBUNIT"/>
    <property type="match status" value="1"/>
</dbReference>
<gene>
    <name evidence="5" type="ORF">FDP41_002688</name>
</gene>
<evidence type="ECO:0000256" key="2">
    <source>
        <dbReference type="ARBA" id="ARBA00008352"/>
    </source>
</evidence>
<feature type="compositionally biased region" description="Acidic residues" evidence="4">
    <location>
        <begin position="187"/>
        <end position="214"/>
    </location>
</feature>
<evidence type="ECO:0000313" key="6">
    <source>
        <dbReference type="Proteomes" id="UP000444721"/>
    </source>
</evidence>
<keyword evidence="6" id="KW-1185">Reference proteome</keyword>
<comment type="subcellular location">
    <subcellularLocation>
        <location evidence="1">Nucleus</location>
    </subcellularLocation>
</comment>
<protein>
    <recommendedName>
        <fullName evidence="7">DNA-directed RNA polymerase III subunit</fullName>
    </recommendedName>
</protein>
<dbReference type="VEuPathDB" id="AmoebaDB:NfTy_057280"/>
<dbReference type="InterPro" id="IPR024661">
    <property type="entry name" value="RNA_pol_III_Rpc31"/>
</dbReference>
<organism evidence="5 6">
    <name type="scientific">Naegleria fowleri</name>
    <name type="common">Brain eating amoeba</name>
    <dbReference type="NCBI Taxonomy" id="5763"/>
    <lineage>
        <taxon>Eukaryota</taxon>
        <taxon>Discoba</taxon>
        <taxon>Heterolobosea</taxon>
        <taxon>Tetramitia</taxon>
        <taxon>Eutetramitia</taxon>
        <taxon>Vahlkampfiidae</taxon>
        <taxon>Naegleria</taxon>
    </lineage>
</organism>
<sequence length="244" mass="26586">MPPRGRKNTPASSTSPSVNTGNVSGGSNRGASATPVTGGTTTTTGTATTGDKTTAATPVAKKPPVLSQYQLLAQKKSIAPPLYPTDVTIQKCKPISNSLHHMIDQLRASRLRIRNSPYYIDSQTPSAMDEKKDPLLSALGIKGDFFPSELVVKPSKKRLQVLYKKVATSEENTVQKLEKLFQQKDDFGEDIDEDETAENLFDEAEEEEEEDADADYTYAHFDDDEDYLDDDDFGGDGGDEGPTM</sequence>
<proteinExistence type="inferred from homology"/>
<dbReference type="GO" id="GO:0005666">
    <property type="term" value="C:RNA polymerase III complex"/>
    <property type="evidence" value="ECO:0007669"/>
    <property type="project" value="TreeGrafter"/>
</dbReference>
<reference evidence="5 6" key="1">
    <citation type="journal article" date="2019" name="Sci. Rep.">
        <title>Nanopore sequencing improves the draft genome of the human pathogenic amoeba Naegleria fowleri.</title>
        <authorList>
            <person name="Liechti N."/>
            <person name="Schurch N."/>
            <person name="Bruggmann R."/>
            <person name="Wittwer M."/>
        </authorList>
    </citation>
    <scope>NUCLEOTIDE SEQUENCE [LARGE SCALE GENOMIC DNA]</scope>
    <source>
        <strain evidence="5 6">ATCC 30894</strain>
    </source>
</reference>